<dbReference type="PANTHER" id="PTHR43861">
    <property type="entry name" value="TRANS-ACONITATE 2-METHYLTRANSFERASE-RELATED"/>
    <property type="match status" value="1"/>
</dbReference>
<dbReference type="EMBL" id="UINC01196346">
    <property type="protein sequence ID" value="SVE13313.1"/>
    <property type="molecule type" value="Genomic_DNA"/>
</dbReference>
<dbReference type="Pfam" id="PF13649">
    <property type="entry name" value="Methyltransf_25"/>
    <property type="match status" value="1"/>
</dbReference>
<dbReference type="GO" id="GO:0016740">
    <property type="term" value="F:transferase activity"/>
    <property type="evidence" value="ECO:0007669"/>
    <property type="project" value="UniProtKB-KW"/>
</dbReference>
<sequence length="231" mass="26920">MDVKEFDKFAEEYLKLHSQNIRVTGEEPEYFAEYKIRDLKRVSSELKVLPDNILDFGTGVGNSIPFLVKYFKETKIHGVDVSEKSLALAQNRFGSLAEFSLFDGEFLPYTNELFDIALAACVFHHIPFKKHLHLIQEISRTLRYGGIFMIYEHNPYNPLTRYAVNTCPFDENAVLLRKTEVNKILKKTGLQVVMQEYRVFFPAFLKILRPSEQCLKWFPLGGQYFVIAKKY</sequence>
<keyword evidence="1" id="KW-0808">Transferase</keyword>
<evidence type="ECO:0000313" key="3">
    <source>
        <dbReference type="EMBL" id="SVE13313.1"/>
    </source>
</evidence>
<protein>
    <recommendedName>
        <fullName evidence="2">Methyltransferase domain-containing protein</fullName>
    </recommendedName>
</protein>
<dbReference type="AlphaFoldDB" id="A0A383B0G4"/>
<evidence type="ECO:0000256" key="1">
    <source>
        <dbReference type="ARBA" id="ARBA00022679"/>
    </source>
</evidence>
<dbReference type="Gene3D" id="3.40.50.150">
    <property type="entry name" value="Vaccinia Virus protein VP39"/>
    <property type="match status" value="1"/>
</dbReference>
<dbReference type="SUPFAM" id="SSF53335">
    <property type="entry name" value="S-adenosyl-L-methionine-dependent methyltransferases"/>
    <property type="match status" value="1"/>
</dbReference>
<dbReference type="InterPro" id="IPR041698">
    <property type="entry name" value="Methyltransf_25"/>
</dbReference>
<feature type="domain" description="Methyltransferase" evidence="2">
    <location>
        <begin position="53"/>
        <end position="146"/>
    </location>
</feature>
<proteinExistence type="predicted"/>
<gene>
    <name evidence="3" type="ORF">METZ01_LOCUS466167</name>
</gene>
<organism evidence="3">
    <name type="scientific">marine metagenome</name>
    <dbReference type="NCBI Taxonomy" id="408172"/>
    <lineage>
        <taxon>unclassified sequences</taxon>
        <taxon>metagenomes</taxon>
        <taxon>ecological metagenomes</taxon>
    </lineage>
</organism>
<accession>A0A383B0G4</accession>
<name>A0A383B0G4_9ZZZZ</name>
<dbReference type="CDD" id="cd02440">
    <property type="entry name" value="AdoMet_MTases"/>
    <property type="match status" value="1"/>
</dbReference>
<reference evidence="3" key="1">
    <citation type="submission" date="2018-05" db="EMBL/GenBank/DDBJ databases">
        <authorList>
            <person name="Lanie J.A."/>
            <person name="Ng W.-L."/>
            <person name="Kazmierczak K.M."/>
            <person name="Andrzejewski T.M."/>
            <person name="Davidsen T.M."/>
            <person name="Wayne K.J."/>
            <person name="Tettelin H."/>
            <person name="Glass J.I."/>
            <person name="Rusch D."/>
            <person name="Podicherti R."/>
            <person name="Tsui H.-C.T."/>
            <person name="Winkler M.E."/>
        </authorList>
    </citation>
    <scope>NUCLEOTIDE SEQUENCE</scope>
</reference>
<evidence type="ECO:0000259" key="2">
    <source>
        <dbReference type="Pfam" id="PF13649"/>
    </source>
</evidence>
<dbReference type="InterPro" id="IPR029063">
    <property type="entry name" value="SAM-dependent_MTases_sf"/>
</dbReference>